<dbReference type="OMA" id="HDCGNQS"/>
<dbReference type="RefSeq" id="XP_029772083.1">
    <property type="nucleotide sequence ID" value="XM_029916223.1"/>
</dbReference>
<feature type="domain" description="Methyl-CpG-binding" evidence="3">
    <location>
        <begin position="24"/>
        <end position="94"/>
    </location>
</feature>
<proteinExistence type="predicted"/>
<dbReference type="GO" id="GO:0005634">
    <property type="term" value="C:nucleus"/>
    <property type="evidence" value="ECO:0007669"/>
    <property type="project" value="UniProtKB-ARBA"/>
</dbReference>
<sequence>MGGARQTGRDQGKRKRSTMVKPSQRKQHDGGSQSKRKSHLSVSIPLRMSSYIFKMPVTRITAHPGNEVRCHHWEETLDKPQQLCWQKRLQGLQACSSAGEPLSTLDLAEALQKLAPSCTGRCLSGVPADGLNPSPMPTPAGSSDLAKMTPEAGLGIPQLLCQRFLVSEEDIGKQEKKVKAARERLAKALAVDRLASEAEKLRGQEGHLENHHGKKESLVQMKWSTAPS</sequence>
<keyword evidence="5" id="KW-1185">Reference proteome</keyword>
<organism evidence="4 5">
    <name type="scientific">Suricata suricatta</name>
    <name type="common">Meerkat</name>
    <dbReference type="NCBI Taxonomy" id="37032"/>
    <lineage>
        <taxon>Eukaryota</taxon>
        <taxon>Metazoa</taxon>
        <taxon>Chordata</taxon>
        <taxon>Craniata</taxon>
        <taxon>Vertebrata</taxon>
        <taxon>Euteleostomi</taxon>
        <taxon>Mammalia</taxon>
        <taxon>Eutheria</taxon>
        <taxon>Laurasiatheria</taxon>
        <taxon>Carnivora</taxon>
        <taxon>Feliformia</taxon>
        <taxon>Herpestidae</taxon>
        <taxon>Suricata</taxon>
    </lineage>
</organism>
<dbReference type="Pfam" id="PF14048">
    <property type="entry name" value="MBD_C"/>
    <property type="match status" value="1"/>
</dbReference>
<reference evidence="4" key="2">
    <citation type="submission" date="2025-08" db="UniProtKB">
        <authorList>
            <consortium name="Ensembl"/>
        </authorList>
    </citation>
    <scope>IDENTIFICATION</scope>
</reference>
<accession>A0A673TSG0</accession>
<reference evidence="4 5" key="1">
    <citation type="submission" date="2019-05" db="EMBL/GenBank/DDBJ databases">
        <title>A Chromosome-scale Meerkat (S. suricatta) Genome Assembly.</title>
        <authorList>
            <person name="Dudchenko O."/>
            <person name="Lieberman Aiden E."/>
            <person name="Tung J."/>
            <person name="Barreiro L.B."/>
            <person name="Clutton-Brock T.H."/>
        </authorList>
    </citation>
    <scope>NUCLEOTIDE SEQUENCE [LARGE SCALE GENOMIC DNA]</scope>
</reference>
<name>A0A673TSG0_SURSU</name>
<evidence type="ECO:0000313" key="5">
    <source>
        <dbReference type="Proteomes" id="UP000472268"/>
    </source>
</evidence>
<feature type="region of interest" description="Disordered" evidence="1">
    <location>
        <begin position="1"/>
        <end position="41"/>
    </location>
</feature>
<evidence type="ECO:0000259" key="3">
    <source>
        <dbReference type="Pfam" id="PF16564"/>
    </source>
</evidence>
<reference evidence="4" key="3">
    <citation type="submission" date="2025-09" db="UniProtKB">
        <authorList>
            <consortium name="Ensembl"/>
        </authorList>
    </citation>
    <scope>IDENTIFICATION</scope>
</reference>
<dbReference type="GeneID" id="115273235"/>
<dbReference type="InterPro" id="IPR032343">
    <property type="entry name" value="MBD2/MBD3_p55-bd"/>
</dbReference>
<dbReference type="AlphaFoldDB" id="A0A673TSG0"/>
<feature type="compositionally biased region" description="Basic and acidic residues" evidence="1">
    <location>
        <begin position="201"/>
        <end position="217"/>
    </location>
</feature>
<dbReference type="Ensembl" id="ENSSSUT00005016914.1">
    <property type="protein sequence ID" value="ENSSSUP00005014813.1"/>
    <property type="gene ID" value="ENSSSUG00005009575.1"/>
</dbReference>
<dbReference type="OrthoDB" id="10072024at2759"/>
<feature type="region of interest" description="Disordered" evidence="1">
    <location>
        <begin position="201"/>
        <end position="228"/>
    </location>
</feature>
<dbReference type="Pfam" id="PF16564">
    <property type="entry name" value="MBDa"/>
    <property type="match status" value="1"/>
</dbReference>
<evidence type="ECO:0000256" key="1">
    <source>
        <dbReference type="SAM" id="MobiDB-lite"/>
    </source>
</evidence>
<feature type="domain" description="Methyl-CpG binding protein 2/3 C-terminal" evidence="2">
    <location>
        <begin position="99"/>
        <end position="189"/>
    </location>
</feature>
<protein>
    <submittedName>
        <fullName evidence="4">Methyl-CpG binding domain protein 3 like 1</fullName>
    </submittedName>
</protein>
<dbReference type="Proteomes" id="UP000472268">
    <property type="component" value="Chromosome 12"/>
</dbReference>
<gene>
    <name evidence="4" type="primary">LOC115273235</name>
</gene>
<evidence type="ECO:0000259" key="2">
    <source>
        <dbReference type="Pfam" id="PF14048"/>
    </source>
</evidence>
<dbReference type="InterPro" id="IPR025884">
    <property type="entry name" value="MeCpG-bd_2/3_C_dom"/>
</dbReference>
<evidence type="ECO:0000313" key="4">
    <source>
        <dbReference type="Ensembl" id="ENSSSUP00005014813.1"/>
    </source>
</evidence>